<protein>
    <recommendedName>
        <fullName evidence="3">Glycosyltransferase 2-like domain-containing protein</fullName>
    </recommendedName>
</protein>
<dbReference type="Pfam" id="PF00132">
    <property type="entry name" value="Hexapep"/>
    <property type="match status" value="1"/>
</dbReference>
<dbReference type="PANTHER" id="PTHR23416">
    <property type="entry name" value="SIALIC ACID SYNTHASE-RELATED"/>
    <property type="match status" value="1"/>
</dbReference>
<dbReference type="SUPFAM" id="SSF53448">
    <property type="entry name" value="Nucleotide-diphospho-sugar transferases"/>
    <property type="match status" value="1"/>
</dbReference>
<dbReference type="AlphaFoldDB" id="A0A1A5YJI3"/>
<dbReference type="InterPro" id="IPR051159">
    <property type="entry name" value="Hexapeptide_acetyltransf"/>
</dbReference>
<evidence type="ECO:0000313" key="5">
    <source>
        <dbReference type="Proteomes" id="UP000092024"/>
    </source>
</evidence>
<dbReference type="RefSeq" id="WP_068683087.1">
    <property type="nucleotide sequence ID" value="NZ_LYPA01000054.1"/>
</dbReference>
<accession>A0A1A5YJI3</accession>
<gene>
    <name evidence="4" type="ORF">A7K91_14260</name>
</gene>
<dbReference type="Gene3D" id="3.90.550.10">
    <property type="entry name" value="Spore Coat Polysaccharide Biosynthesis Protein SpsA, Chain A"/>
    <property type="match status" value="1"/>
</dbReference>
<dbReference type="Pfam" id="PF00535">
    <property type="entry name" value="Glycos_transf_2"/>
    <property type="match status" value="1"/>
</dbReference>
<proteinExistence type="inferred from homology"/>
<organism evidence="4 5">
    <name type="scientific">Paenibacillus oryzae</name>
    <dbReference type="NCBI Taxonomy" id="1844972"/>
    <lineage>
        <taxon>Bacteria</taxon>
        <taxon>Bacillati</taxon>
        <taxon>Bacillota</taxon>
        <taxon>Bacilli</taxon>
        <taxon>Bacillales</taxon>
        <taxon>Paenibacillaceae</taxon>
        <taxon>Paenibacillus</taxon>
    </lineage>
</organism>
<comment type="similarity">
    <text evidence="1">Belongs to the transferase hexapeptide repeat family.</text>
</comment>
<evidence type="ECO:0000313" key="4">
    <source>
        <dbReference type="EMBL" id="OBR65723.1"/>
    </source>
</evidence>
<dbReference type="SUPFAM" id="SSF51161">
    <property type="entry name" value="Trimeric LpxA-like enzymes"/>
    <property type="match status" value="1"/>
</dbReference>
<feature type="domain" description="Glycosyltransferase 2-like" evidence="3">
    <location>
        <begin position="205"/>
        <end position="379"/>
    </location>
</feature>
<comment type="caution">
    <text evidence="4">The sequence shown here is derived from an EMBL/GenBank/DDBJ whole genome shotgun (WGS) entry which is preliminary data.</text>
</comment>
<dbReference type="Gene3D" id="2.160.10.10">
    <property type="entry name" value="Hexapeptide repeat proteins"/>
    <property type="match status" value="1"/>
</dbReference>
<keyword evidence="2" id="KW-0808">Transferase</keyword>
<evidence type="ECO:0000256" key="2">
    <source>
        <dbReference type="ARBA" id="ARBA00022679"/>
    </source>
</evidence>
<evidence type="ECO:0000259" key="3">
    <source>
        <dbReference type="Pfam" id="PF00535"/>
    </source>
</evidence>
<dbReference type="Proteomes" id="UP000092024">
    <property type="component" value="Unassembled WGS sequence"/>
</dbReference>
<dbReference type="GO" id="GO:0008374">
    <property type="term" value="F:O-acyltransferase activity"/>
    <property type="evidence" value="ECO:0007669"/>
    <property type="project" value="TreeGrafter"/>
</dbReference>
<reference evidence="4 5" key="1">
    <citation type="submission" date="2016-05" db="EMBL/GenBank/DDBJ databases">
        <title>Paenibacillus oryzae. sp. nov., isolated from the rice root.</title>
        <authorList>
            <person name="Zhang J."/>
            <person name="Zhang X."/>
        </authorList>
    </citation>
    <scope>NUCLEOTIDE SEQUENCE [LARGE SCALE GENOMIC DNA]</scope>
    <source>
        <strain evidence="4 5">1DrF-4</strain>
    </source>
</reference>
<dbReference type="InterPro" id="IPR001451">
    <property type="entry name" value="Hexapep"/>
</dbReference>
<dbReference type="CDD" id="cd04647">
    <property type="entry name" value="LbH_MAT_like"/>
    <property type="match status" value="1"/>
</dbReference>
<sequence>MTLFITPELAARFQQFGRDTYIQSGGYFNSPEQIAIGNGVFMRSPYQFDVMPSVKEPPVISVDDGCQINLGLRIKAKNRVRLERNVLIGPHVCISDEVDLKLDLIRDEFIPGINAGEAGGQVVIGEGAWIGANAIIQGNVRIGNGSIVKANSVVLSHVPDYCAVSGCPAKIVQIYEPSSSSWIDVSSPEQAAELLSARRLNPLLSICIPTYNRANHLEHCLDSIYSQIGNNELFEVIVSDNASTDATPEIAQRYAARYSNMKYIRNAKNIGADPNIFQVMKLARGKFVKIQGDDDFYVEGTLYPLLNVVHSHGDCGVIHIYVRNGDGRIWTGEGMSAYLEATSIYATFITSTILRRDELEKIKTPDLFLQSSFNQLYLQYAIMENNPRFCVMNSCMFTYAGISSDAYNFGEVVLRSYQSILQHFVGRGLTMDDFLKEKKRTLYNYAIPWFRQIITTKMIADTDRFEEIYSELYRDEPYYEDALAIIASVRNSQP</sequence>
<dbReference type="InterPro" id="IPR001173">
    <property type="entry name" value="Glyco_trans_2-like"/>
</dbReference>
<dbReference type="InterPro" id="IPR029044">
    <property type="entry name" value="Nucleotide-diphossugar_trans"/>
</dbReference>
<dbReference type="STRING" id="1844972.A7K91_14260"/>
<dbReference type="EMBL" id="LYPA01000054">
    <property type="protein sequence ID" value="OBR65723.1"/>
    <property type="molecule type" value="Genomic_DNA"/>
</dbReference>
<dbReference type="InterPro" id="IPR011004">
    <property type="entry name" value="Trimer_LpxA-like_sf"/>
</dbReference>
<dbReference type="CDD" id="cd00761">
    <property type="entry name" value="Glyco_tranf_GTA_type"/>
    <property type="match status" value="1"/>
</dbReference>
<name>A0A1A5YJI3_9BACL</name>
<dbReference type="PANTHER" id="PTHR23416:SF23">
    <property type="entry name" value="ACETYLTRANSFERASE C18B11.09C-RELATED"/>
    <property type="match status" value="1"/>
</dbReference>
<keyword evidence="5" id="KW-1185">Reference proteome</keyword>
<evidence type="ECO:0000256" key="1">
    <source>
        <dbReference type="ARBA" id="ARBA00007274"/>
    </source>
</evidence>
<dbReference type="OrthoDB" id="2053790at2"/>